<evidence type="ECO:0000313" key="1">
    <source>
        <dbReference type="EnsemblPlants" id="AVESA.00010b.r2.2DG0403470.1.CDS"/>
    </source>
</evidence>
<reference evidence="1" key="1">
    <citation type="submission" date="2021-05" db="EMBL/GenBank/DDBJ databases">
        <authorList>
            <person name="Scholz U."/>
            <person name="Mascher M."/>
            <person name="Fiebig A."/>
        </authorList>
    </citation>
    <scope>NUCLEOTIDE SEQUENCE [LARGE SCALE GENOMIC DNA]</scope>
</reference>
<protein>
    <submittedName>
        <fullName evidence="1">Uncharacterized protein</fullName>
    </submittedName>
</protein>
<organism evidence="1 2">
    <name type="scientific">Avena sativa</name>
    <name type="common">Oat</name>
    <dbReference type="NCBI Taxonomy" id="4498"/>
    <lineage>
        <taxon>Eukaryota</taxon>
        <taxon>Viridiplantae</taxon>
        <taxon>Streptophyta</taxon>
        <taxon>Embryophyta</taxon>
        <taxon>Tracheophyta</taxon>
        <taxon>Spermatophyta</taxon>
        <taxon>Magnoliopsida</taxon>
        <taxon>Liliopsida</taxon>
        <taxon>Poales</taxon>
        <taxon>Poaceae</taxon>
        <taxon>BOP clade</taxon>
        <taxon>Pooideae</taxon>
        <taxon>Poodae</taxon>
        <taxon>Poeae</taxon>
        <taxon>Poeae Chloroplast Group 1 (Aveneae type)</taxon>
        <taxon>Aveninae</taxon>
        <taxon>Avena</taxon>
    </lineage>
</organism>
<proteinExistence type="predicted"/>
<dbReference type="Proteomes" id="UP001732700">
    <property type="component" value="Chromosome 2D"/>
</dbReference>
<accession>A0ACD5V9C3</accession>
<sequence>MATNLVKFQPPGGSTLKEPSPNKEITSDQLVLKLCKYLLLLATLVATVTYAVGFSPPGGVWQDTPAGRLAGDPIIRDTHYRRYLIFFYSNAAAFASSLVVVILMLLLDFLHENHHARLIYKPLRLVLLLDLLSLMVAYAAGTCRDMFTIICSSVLVAVFLVFLVLQMSGVLITNRCLVTTDVEKAVAQDDDKERRLRKHKVLMVLATFSEEEEKRKEEEEEEEEEEERKLEETPTFRGVGQSVVSAGRLKQRVRAVVHRRTKERTDDGTVRDAVDKARSLVLLLATLAATITYQAGLNPPGGLWQTNGDGHMAGDPILLTTNARRYKTFFYCNSIAFTTSLVAVGVVQIKLLLAYHVLEVAMVLDLFGLIGAYAAGSCRDISTSIYVLGLAGAVLVYVVIHVVLLTLGDPDPGTTRNRLLLFAILAATITYQAGLTPPGGFRLQDDETGHHAGDPVLLYNFPRRYHAFFYSNSVSFMLSIALIILLVNPHVYRPAIRTHALSVCIVVGLFTLIGAYAAGSTQHLKTSIYIFLLVALVLCVVVALLTWFLVKKGRGNTGTGNEEPTETEKTPEKKRKTDKTPEKRARHTKRKYLMLLGILVASVTYQAGLTPPGGTWQSNGDGYEAGDPVMHDNRRARYLAFFYSNSASFAASIVVIVLLLPKSMQQNRENWWIRGMDTMIVLDLLGLLGAYAAGTGRGWKQSMYVVALVCAVLFYIAVHVMVSVLMDLRRTTSAVPARQEIDTQTLAIGHGSSANGDQQANGSTVVPV</sequence>
<keyword evidence="2" id="KW-1185">Reference proteome</keyword>
<dbReference type="EnsemblPlants" id="AVESA.00010b.r2.2DG0403470.1">
    <property type="protein sequence ID" value="AVESA.00010b.r2.2DG0403470.1.CDS"/>
    <property type="gene ID" value="AVESA.00010b.r2.2DG0403470"/>
</dbReference>
<reference evidence="1" key="2">
    <citation type="submission" date="2025-09" db="UniProtKB">
        <authorList>
            <consortium name="EnsemblPlants"/>
        </authorList>
    </citation>
    <scope>IDENTIFICATION</scope>
</reference>
<name>A0ACD5V9C3_AVESA</name>
<evidence type="ECO:0000313" key="2">
    <source>
        <dbReference type="Proteomes" id="UP001732700"/>
    </source>
</evidence>